<protein>
    <submittedName>
        <fullName evidence="3">Uncharacterized protein</fullName>
    </submittedName>
</protein>
<dbReference type="InterPro" id="IPR044833">
    <property type="entry name" value="WDL5/6"/>
</dbReference>
<keyword evidence="2" id="KW-0812">Transmembrane</keyword>
<sequence length="339" mass="36427">MGYFNIPVDHVHVDKRHHGHNVAEVMNLIGDIKGKVVVTRVGDLRLSCRVAAPSVAGAYRVFLICFGVHYWYLGLCTSSAVVASGLLGAAVARHLSVTNLSAARRDALESTVIRIREGVRRKEQNCSSSSSEGCCSSVKRSSRAEAGQLGNSAAPCTGDINCWNNVDGIHSENSMDSGRPNFASRSSSCRSDVQESESGPSSMGKNVNQNSSLVVCSSSGLENQGYESSASNSLNPALDLSLALAFQEKLNDPRITSILKRRAAHGELELTSLALTVPLLVAYLSVGIPIWIRKEQIPDTSLEDKASLGKGGIDSEIINRPRPKVTHVYTRRPKAQAKE</sequence>
<dbReference type="GO" id="GO:0008017">
    <property type="term" value="F:microtubule binding"/>
    <property type="evidence" value="ECO:0007669"/>
    <property type="project" value="InterPro"/>
</dbReference>
<name>A0A2Z7B6K5_9LAMI</name>
<dbReference type="AlphaFoldDB" id="A0A2Z7B6K5"/>
<dbReference type="Proteomes" id="UP000250235">
    <property type="component" value="Unassembled WGS sequence"/>
</dbReference>
<keyword evidence="2" id="KW-0472">Membrane</keyword>
<feature type="transmembrane region" description="Helical" evidence="2">
    <location>
        <begin position="270"/>
        <end position="292"/>
    </location>
</feature>
<proteinExistence type="predicted"/>
<dbReference type="EMBL" id="KV009425">
    <property type="protein sequence ID" value="KZV29217.1"/>
    <property type="molecule type" value="Genomic_DNA"/>
</dbReference>
<gene>
    <name evidence="3" type="ORF">F511_22382</name>
</gene>
<dbReference type="OrthoDB" id="1751085at2759"/>
<evidence type="ECO:0000313" key="4">
    <source>
        <dbReference type="Proteomes" id="UP000250235"/>
    </source>
</evidence>
<evidence type="ECO:0000256" key="1">
    <source>
        <dbReference type="SAM" id="MobiDB-lite"/>
    </source>
</evidence>
<dbReference type="PANTHER" id="PTHR31358:SF44">
    <property type="entry name" value="ASPARTATE CARBAMOYLTRANSFERASE, CHLOROPLASTIC"/>
    <property type="match status" value="1"/>
</dbReference>
<keyword evidence="4" id="KW-1185">Reference proteome</keyword>
<organism evidence="3 4">
    <name type="scientific">Dorcoceras hygrometricum</name>
    <dbReference type="NCBI Taxonomy" id="472368"/>
    <lineage>
        <taxon>Eukaryota</taxon>
        <taxon>Viridiplantae</taxon>
        <taxon>Streptophyta</taxon>
        <taxon>Embryophyta</taxon>
        <taxon>Tracheophyta</taxon>
        <taxon>Spermatophyta</taxon>
        <taxon>Magnoliopsida</taxon>
        <taxon>eudicotyledons</taxon>
        <taxon>Gunneridae</taxon>
        <taxon>Pentapetalae</taxon>
        <taxon>asterids</taxon>
        <taxon>lamiids</taxon>
        <taxon>Lamiales</taxon>
        <taxon>Gesneriaceae</taxon>
        <taxon>Didymocarpoideae</taxon>
        <taxon>Trichosporeae</taxon>
        <taxon>Loxocarpinae</taxon>
        <taxon>Dorcoceras</taxon>
    </lineage>
</organism>
<evidence type="ECO:0000256" key="2">
    <source>
        <dbReference type="SAM" id="Phobius"/>
    </source>
</evidence>
<feature type="compositionally biased region" description="Polar residues" evidence="1">
    <location>
        <begin position="183"/>
        <end position="208"/>
    </location>
</feature>
<dbReference type="PANTHER" id="PTHR31358">
    <property type="entry name" value="PROTEIN WVD2-LIKE 4"/>
    <property type="match status" value="1"/>
</dbReference>
<accession>A0A2Z7B6K5</accession>
<feature type="region of interest" description="Disordered" evidence="1">
    <location>
        <begin position="173"/>
        <end position="208"/>
    </location>
</feature>
<keyword evidence="2" id="KW-1133">Transmembrane helix</keyword>
<feature type="transmembrane region" description="Helical" evidence="2">
    <location>
        <begin position="70"/>
        <end position="92"/>
    </location>
</feature>
<reference evidence="3 4" key="1">
    <citation type="journal article" date="2015" name="Proc. Natl. Acad. Sci. U.S.A.">
        <title>The resurrection genome of Boea hygrometrica: A blueprint for survival of dehydration.</title>
        <authorList>
            <person name="Xiao L."/>
            <person name="Yang G."/>
            <person name="Zhang L."/>
            <person name="Yang X."/>
            <person name="Zhao S."/>
            <person name="Ji Z."/>
            <person name="Zhou Q."/>
            <person name="Hu M."/>
            <person name="Wang Y."/>
            <person name="Chen M."/>
            <person name="Xu Y."/>
            <person name="Jin H."/>
            <person name="Xiao X."/>
            <person name="Hu G."/>
            <person name="Bao F."/>
            <person name="Hu Y."/>
            <person name="Wan P."/>
            <person name="Li L."/>
            <person name="Deng X."/>
            <person name="Kuang T."/>
            <person name="Xiang C."/>
            <person name="Zhu J.K."/>
            <person name="Oliver M.J."/>
            <person name="He Y."/>
        </authorList>
    </citation>
    <scope>NUCLEOTIDE SEQUENCE [LARGE SCALE GENOMIC DNA]</scope>
    <source>
        <strain evidence="4">cv. XS01</strain>
    </source>
</reference>
<evidence type="ECO:0000313" key="3">
    <source>
        <dbReference type="EMBL" id="KZV29217.1"/>
    </source>
</evidence>